<feature type="signal peptide" evidence="3">
    <location>
        <begin position="1"/>
        <end position="23"/>
    </location>
</feature>
<organism evidence="5 6">
    <name type="scientific">Algimonas arctica</name>
    <dbReference type="NCBI Taxonomy" id="1479486"/>
    <lineage>
        <taxon>Bacteria</taxon>
        <taxon>Pseudomonadati</taxon>
        <taxon>Pseudomonadota</taxon>
        <taxon>Alphaproteobacteria</taxon>
        <taxon>Maricaulales</taxon>
        <taxon>Robiginitomaculaceae</taxon>
        <taxon>Algimonas</taxon>
    </lineage>
</organism>
<dbReference type="InterPro" id="IPR007348">
    <property type="entry name" value="CopC_dom"/>
</dbReference>
<dbReference type="Pfam" id="PF04234">
    <property type="entry name" value="CopC"/>
    <property type="match status" value="1"/>
</dbReference>
<evidence type="ECO:0000259" key="4">
    <source>
        <dbReference type="Pfam" id="PF04234"/>
    </source>
</evidence>
<dbReference type="Gene3D" id="2.60.40.1220">
    <property type="match status" value="1"/>
</dbReference>
<protein>
    <recommendedName>
        <fullName evidence="4">CopC domain-containing protein</fullName>
    </recommendedName>
</protein>
<dbReference type="InterPro" id="IPR014756">
    <property type="entry name" value="Ig_E-set"/>
</dbReference>
<dbReference type="RefSeq" id="WP_189497265.1">
    <property type="nucleotide sequence ID" value="NZ_BMZH01000005.1"/>
</dbReference>
<sequence>MKHYLIGLTTLGLITSLPLTAHAHTVLASSNIEAGASMVAAPNTLDLTFVKSVGLAKLELTEAGSDTVLDLTPERTMAKTHRVDLPSLEPGNYTIQWRAVASDGHVMTGEIAFTIAA</sequence>
<keyword evidence="2" id="KW-0186">Copper</keyword>
<dbReference type="InterPro" id="IPR014755">
    <property type="entry name" value="Cu-Rt/internalin_Ig-like"/>
</dbReference>
<reference evidence="5" key="2">
    <citation type="submission" date="2020-09" db="EMBL/GenBank/DDBJ databases">
        <authorList>
            <person name="Sun Q."/>
            <person name="Kim S."/>
        </authorList>
    </citation>
    <scope>NUCLEOTIDE SEQUENCE</scope>
    <source>
        <strain evidence="5">KCTC 32513</strain>
    </source>
</reference>
<keyword evidence="1 3" id="KW-0732">Signal</keyword>
<name>A0A8J3G2B4_9PROT</name>
<reference evidence="5" key="1">
    <citation type="journal article" date="2014" name="Int. J. Syst. Evol. Microbiol.">
        <title>Complete genome sequence of Corynebacterium casei LMG S-19264T (=DSM 44701T), isolated from a smear-ripened cheese.</title>
        <authorList>
            <consortium name="US DOE Joint Genome Institute (JGI-PGF)"/>
            <person name="Walter F."/>
            <person name="Albersmeier A."/>
            <person name="Kalinowski J."/>
            <person name="Ruckert C."/>
        </authorList>
    </citation>
    <scope>NUCLEOTIDE SEQUENCE</scope>
    <source>
        <strain evidence="5">KCTC 32513</strain>
    </source>
</reference>
<evidence type="ECO:0000256" key="2">
    <source>
        <dbReference type="ARBA" id="ARBA00023008"/>
    </source>
</evidence>
<dbReference type="GO" id="GO:0042597">
    <property type="term" value="C:periplasmic space"/>
    <property type="evidence" value="ECO:0007669"/>
    <property type="project" value="InterPro"/>
</dbReference>
<dbReference type="GO" id="GO:0046688">
    <property type="term" value="P:response to copper ion"/>
    <property type="evidence" value="ECO:0007669"/>
    <property type="project" value="InterPro"/>
</dbReference>
<accession>A0A8J3G2B4</accession>
<gene>
    <name evidence="5" type="ORF">GCM10009069_16430</name>
</gene>
<proteinExistence type="predicted"/>
<dbReference type="AlphaFoldDB" id="A0A8J3G2B4"/>
<dbReference type="GO" id="GO:0005507">
    <property type="term" value="F:copper ion binding"/>
    <property type="evidence" value="ECO:0007669"/>
    <property type="project" value="InterPro"/>
</dbReference>
<keyword evidence="6" id="KW-1185">Reference proteome</keyword>
<evidence type="ECO:0000256" key="1">
    <source>
        <dbReference type="ARBA" id="ARBA00022729"/>
    </source>
</evidence>
<dbReference type="SUPFAM" id="SSF81296">
    <property type="entry name" value="E set domains"/>
    <property type="match status" value="1"/>
</dbReference>
<evidence type="ECO:0000313" key="6">
    <source>
        <dbReference type="Proteomes" id="UP000634004"/>
    </source>
</evidence>
<evidence type="ECO:0000256" key="3">
    <source>
        <dbReference type="SAM" id="SignalP"/>
    </source>
</evidence>
<feature type="domain" description="CopC" evidence="4">
    <location>
        <begin position="24"/>
        <end position="115"/>
    </location>
</feature>
<feature type="chain" id="PRO_5035230496" description="CopC domain-containing protein" evidence="3">
    <location>
        <begin position="24"/>
        <end position="117"/>
    </location>
</feature>
<comment type="caution">
    <text evidence="5">The sequence shown here is derived from an EMBL/GenBank/DDBJ whole genome shotgun (WGS) entry which is preliminary data.</text>
</comment>
<evidence type="ECO:0000313" key="5">
    <source>
        <dbReference type="EMBL" id="GHA94023.1"/>
    </source>
</evidence>
<dbReference type="EMBL" id="BMZH01000005">
    <property type="protein sequence ID" value="GHA94023.1"/>
    <property type="molecule type" value="Genomic_DNA"/>
</dbReference>
<dbReference type="Proteomes" id="UP000634004">
    <property type="component" value="Unassembled WGS sequence"/>
</dbReference>